<keyword evidence="8" id="KW-1185">Reference proteome</keyword>
<keyword evidence="2" id="KW-0349">Heme</keyword>
<dbReference type="InterPro" id="IPR036280">
    <property type="entry name" value="Multihaem_cyt_sf"/>
</dbReference>
<dbReference type="GO" id="GO:0046872">
    <property type="term" value="F:metal ion binding"/>
    <property type="evidence" value="ECO:0007669"/>
    <property type="project" value="UniProtKB-KW"/>
</dbReference>
<protein>
    <submittedName>
        <fullName evidence="7">Cytochrome c7</fullName>
    </submittedName>
</protein>
<organism evidence="7 8">
    <name type="scientific">Selenihalanaerobacter shriftii</name>
    <dbReference type="NCBI Taxonomy" id="142842"/>
    <lineage>
        <taxon>Bacteria</taxon>
        <taxon>Bacillati</taxon>
        <taxon>Bacillota</taxon>
        <taxon>Clostridia</taxon>
        <taxon>Halanaerobiales</taxon>
        <taxon>Halobacteroidaceae</taxon>
        <taxon>Selenihalanaerobacter</taxon>
    </lineage>
</organism>
<evidence type="ECO:0000256" key="3">
    <source>
        <dbReference type="ARBA" id="ARBA00022723"/>
    </source>
</evidence>
<dbReference type="PANTHER" id="PTHR30333">
    <property type="entry name" value="CYTOCHROME C-TYPE PROTEIN"/>
    <property type="match status" value="1"/>
</dbReference>
<evidence type="ECO:0000256" key="1">
    <source>
        <dbReference type="ARBA" id="ARBA00022448"/>
    </source>
</evidence>
<dbReference type="RefSeq" id="WP_078810733.1">
    <property type="nucleotide sequence ID" value="NZ_FUWM01000021.1"/>
</dbReference>
<dbReference type="EMBL" id="FUWM01000021">
    <property type="protein sequence ID" value="SJZ94688.1"/>
    <property type="molecule type" value="Genomic_DNA"/>
</dbReference>
<evidence type="ECO:0000256" key="4">
    <source>
        <dbReference type="ARBA" id="ARBA00022982"/>
    </source>
</evidence>
<dbReference type="Proteomes" id="UP000190625">
    <property type="component" value="Unassembled WGS sequence"/>
</dbReference>
<reference evidence="8" key="1">
    <citation type="submission" date="2017-02" db="EMBL/GenBank/DDBJ databases">
        <authorList>
            <person name="Varghese N."/>
            <person name="Submissions S."/>
        </authorList>
    </citation>
    <scope>NUCLEOTIDE SEQUENCE [LARGE SCALE GENOMIC DNA]</scope>
    <source>
        <strain evidence="8">ATCC BAA-73</strain>
    </source>
</reference>
<evidence type="ECO:0000256" key="2">
    <source>
        <dbReference type="ARBA" id="ARBA00022617"/>
    </source>
</evidence>
<dbReference type="AlphaFoldDB" id="A0A1T4PUS6"/>
<dbReference type="Pfam" id="PF14522">
    <property type="entry name" value="Cytochrome_C7"/>
    <property type="match status" value="1"/>
</dbReference>
<evidence type="ECO:0000313" key="8">
    <source>
        <dbReference type="Proteomes" id="UP000190625"/>
    </source>
</evidence>
<sequence length="600" mass="67604">MDRTFKWVMILAFLAIGGLIYVNNFRETPSQPKEPPQQTQQEVTNGCISCHSDQTAMRKSGYPEFYFTNAIVREQSKMPGVKCEDCHLGDSTTTDKEKAHDGVLRNMVIGVTDELKMQPVDEVVALKPRKDKRVNKLLPHIEGVNVLGLEYGLKEEELLTYDPDLAKKTCGKCHTKEFEEYNATPMAAARFQSLYTDWTAVGPHNCRPWLVYSEPQRGLLKQQLDKGFSEVYQSENNQERLNDQLASNLDLKGLSATQRACNRCHADCNGCHYMPQEEKGVHVFSKTPTAISCYGGGRGTICHAGPEDRRRGAGYIRGDYAFPAGLPTDVHNSLGLNCIDCHQGSENNKHNPIRRVEREETCANCHQDKFKKLQNSTHKNLVCESCHIQKLGGYQATVIAAGKTAGLSFPLTKHKQYYGTTERPILIKDQEGQWIPVKPTPHVVNNVSKEFKSSNKVSFRNIKNYRPNSHDAYYTIGTVTAPNGSKSLLWFQMDKMSHAIGPGRSCQDCHATAQQKYKSQWTYTGQVPTEKVSGSHWVVADKQGLRIEDIQVEEDFTLGKGYELEDFAYWVYEDDFKANGDFALPKLNTTSFEGNPHQVK</sequence>
<dbReference type="Gene3D" id="1.10.1130.10">
    <property type="entry name" value="Flavocytochrome C3, Chain A"/>
    <property type="match status" value="1"/>
</dbReference>
<keyword evidence="4" id="KW-0249">Electron transport</keyword>
<keyword evidence="1" id="KW-0813">Transport</keyword>
<dbReference type="InterPro" id="IPR029467">
    <property type="entry name" value="Cyt_c7-like"/>
</dbReference>
<dbReference type="InterPro" id="IPR051174">
    <property type="entry name" value="Cytochrome_c-type_ET"/>
</dbReference>
<evidence type="ECO:0000313" key="7">
    <source>
        <dbReference type="EMBL" id="SJZ94688.1"/>
    </source>
</evidence>
<keyword evidence="3" id="KW-0479">Metal-binding</keyword>
<gene>
    <name evidence="7" type="ORF">SAMN02745118_02300</name>
</gene>
<feature type="domain" description="Cytochrome c7-like" evidence="6">
    <location>
        <begin position="329"/>
        <end position="387"/>
    </location>
</feature>
<name>A0A1T4PUS6_9FIRM</name>
<dbReference type="PANTHER" id="PTHR30333:SF4">
    <property type="entry name" value="CYTOCHROME C FAMILY PROTEIN"/>
    <property type="match status" value="1"/>
</dbReference>
<proteinExistence type="predicted"/>
<evidence type="ECO:0000256" key="5">
    <source>
        <dbReference type="ARBA" id="ARBA00023004"/>
    </source>
</evidence>
<dbReference type="SUPFAM" id="SSF48695">
    <property type="entry name" value="Multiheme cytochromes"/>
    <property type="match status" value="1"/>
</dbReference>
<dbReference type="Gene3D" id="3.90.10.10">
    <property type="entry name" value="Cytochrome C3"/>
    <property type="match status" value="1"/>
</dbReference>
<dbReference type="STRING" id="142842.SAMN02745118_02300"/>
<dbReference type="OrthoDB" id="9788513at2"/>
<keyword evidence="5" id="KW-0408">Iron</keyword>
<accession>A0A1T4PUS6</accession>
<dbReference type="CDD" id="cd08168">
    <property type="entry name" value="Cytochrom_C3"/>
    <property type="match status" value="1"/>
</dbReference>
<evidence type="ECO:0000259" key="6">
    <source>
        <dbReference type="Pfam" id="PF14522"/>
    </source>
</evidence>